<dbReference type="Proteomes" id="UP000271125">
    <property type="component" value="Unassembled WGS sequence"/>
</dbReference>
<dbReference type="AlphaFoldDB" id="A0A660SLF2"/>
<evidence type="ECO:0000313" key="2">
    <source>
        <dbReference type="Proteomes" id="UP000271125"/>
    </source>
</evidence>
<sequence length="201" mass="22320">VFAVIAIAIVATGCSLFDFGGGDLMPLSVGNYWNMKTTVKTTVDTVVNDTTLFYGRTEIAEKVTLDNEKEAFTYKSGTTNSSYSFDTMGVDTSYLVKEDTAYFSYDSLSQTTGDYQGPVKVDIGTIWNSDDMKFEVTAKEDVTVPAGTFNAYKIAMTDTTSDTMWRWMAKGKGFIKMYSSKTEDSTHSKEVTTELIEYKVK</sequence>
<comment type="caution">
    <text evidence="1">The sequence shown here is derived from an EMBL/GenBank/DDBJ whole genome shotgun (WGS) entry which is preliminary data.</text>
</comment>
<evidence type="ECO:0000313" key="1">
    <source>
        <dbReference type="EMBL" id="RKX71577.1"/>
    </source>
</evidence>
<name>A0A660SLF2_UNCT6</name>
<accession>A0A660SLF2</accession>
<protein>
    <submittedName>
        <fullName evidence="1">Uncharacterized protein</fullName>
    </submittedName>
</protein>
<dbReference type="EMBL" id="QNBD01000085">
    <property type="protein sequence ID" value="RKX71577.1"/>
    <property type="molecule type" value="Genomic_DNA"/>
</dbReference>
<organism evidence="1 2">
    <name type="scientific">candidate division TA06 bacterium</name>
    <dbReference type="NCBI Taxonomy" id="2250710"/>
    <lineage>
        <taxon>Bacteria</taxon>
        <taxon>Bacteria division TA06</taxon>
    </lineage>
</organism>
<feature type="non-terminal residue" evidence="1">
    <location>
        <position position="1"/>
    </location>
</feature>
<proteinExistence type="predicted"/>
<dbReference type="Gene3D" id="2.40.360.20">
    <property type="match status" value="1"/>
</dbReference>
<reference evidence="1 2" key="1">
    <citation type="submission" date="2018-06" db="EMBL/GenBank/DDBJ databases">
        <title>Extensive metabolic versatility and redundancy in microbially diverse, dynamic hydrothermal sediments.</title>
        <authorList>
            <person name="Dombrowski N."/>
            <person name="Teske A."/>
            <person name="Baker B.J."/>
        </authorList>
    </citation>
    <scope>NUCLEOTIDE SEQUENCE [LARGE SCALE GENOMIC DNA]</scope>
    <source>
        <strain evidence="1">B10_G13</strain>
    </source>
</reference>
<gene>
    <name evidence="1" type="ORF">DRP43_02370</name>
</gene>